<comment type="subcellular location">
    <subcellularLocation>
        <location evidence="1">Mitochondrion outer membrane</location>
        <topology evidence="1">Single-pass membrane protein</topology>
    </subcellularLocation>
</comment>
<keyword evidence="9 14" id="KW-0472">Membrane</keyword>
<name>A0AAF3JC06_9BILA</name>
<comment type="similarity">
    <text evidence="2">Belongs to the Tom20 family.</text>
</comment>
<evidence type="ECO:0000313" key="15">
    <source>
        <dbReference type="Proteomes" id="UP000887575"/>
    </source>
</evidence>
<sequence length="224" mass="24150">MAQSTSTLLGLNKSSLLTIAGIAGAAFVGYAIYFDHKRRSDPEYKQRIREKRRAKARGPGARVGGGGDAGLDSESDLPDPRNPTQMQSYFLQEVQLGEELMSAGNTEEGALHIANAIVLCGQSQQLLSIFQQTLPPEQFNAVLAVLPTARERLADHFGINEETLETNNEQHTDARLSQAYDSAADFVEAAGAGGDGAPIMQFMGGNDDTDAPVQIRELIDDELE</sequence>
<dbReference type="InterPro" id="IPR022422">
    <property type="entry name" value="MAS20_rcpt_metazoan"/>
</dbReference>
<evidence type="ECO:0000256" key="7">
    <source>
        <dbReference type="ARBA" id="ARBA00022989"/>
    </source>
</evidence>
<dbReference type="GO" id="GO:0008320">
    <property type="term" value="F:protein transmembrane transporter activity"/>
    <property type="evidence" value="ECO:0007669"/>
    <property type="project" value="TreeGrafter"/>
</dbReference>
<dbReference type="SUPFAM" id="SSF47157">
    <property type="entry name" value="Mitochondrial import receptor subunit Tom20"/>
    <property type="match status" value="1"/>
</dbReference>
<evidence type="ECO:0000256" key="3">
    <source>
        <dbReference type="ARBA" id="ARBA00022448"/>
    </source>
</evidence>
<dbReference type="GO" id="GO:0006605">
    <property type="term" value="P:protein targeting"/>
    <property type="evidence" value="ECO:0007669"/>
    <property type="project" value="InterPro"/>
</dbReference>
<dbReference type="GO" id="GO:0016031">
    <property type="term" value="P:tRNA import into mitochondrion"/>
    <property type="evidence" value="ECO:0007669"/>
    <property type="project" value="TreeGrafter"/>
</dbReference>
<dbReference type="FunFam" id="1.20.960.10:FF:000004">
    <property type="entry name" value="Mitochondrial import receptor subunit TOM20 homolog"/>
    <property type="match status" value="1"/>
</dbReference>
<keyword evidence="6" id="KW-0653">Protein transport</keyword>
<dbReference type="Pfam" id="PF02064">
    <property type="entry name" value="MAS20"/>
    <property type="match status" value="1"/>
</dbReference>
<evidence type="ECO:0000256" key="1">
    <source>
        <dbReference type="ARBA" id="ARBA00004572"/>
    </source>
</evidence>
<proteinExistence type="inferred from homology"/>
<dbReference type="PRINTS" id="PR00351">
    <property type="entry name" value="OM20RECEPTOR"/>
</dbReference>
<evidence type="ECO:0000256" key="12">
    <source>
        <dbReference type="ARBA" id="ARBA00079364"/>
    </source>
</evidence>
<keyword evidence="3" id="KW-0813">Transport</keyword>
<reference evidence="16" key="1">
    <citation type="submission" date="2024-02" db="UniProtKB">
        <authorList>
            <consortium name="WormBaseParasite"/>
        </authorList>
    </citation>
    <scope>IDENTIFICATION</scope>
</reference>
<dbReference type="Gene3D" id="1.20.960.10">
    <property type="entry name" value="Mitochondrial outer membrane translocase complex, subunit Tom20 domain"/>
    <property type="match status" value="1"/>
</dbReference>
<keyword evidence="15" id="KW-1185">Reference proteome</keyword>
<feature type="region of interest" description="Disordered" evidence="13">
    <location>
        <begin position="43"/>
        <end position="83"/>
    </location>
</feature>
<dbReference type="PRINTS" id="PR01989">
    <property type="entry name" value="EUOM20RECPTR"/>
</dbReference>
<evidence type="ECO:0000256" key="10">
    <source>
        <dbReference type="ARBA" id="ARBA00040061"/>
    </source>
</evidence>
<evidence type="ECO:0000256" key="11">
    <source>
        <dbReference type="ARBA" id="ARBA00064251"/>
    </source>
</evidence>
<feature type="transmembrane region" description="Helical" evidence="14">
    <location>
        <begin position="15"/>
        <end position="34"/>
    </location>
</feature>
<evidence type="ECO:0000256" key="13">
    <source>
        <dbReference type="SAM" id="MobiDB-lite"/>
    </source>
</evidence>
<accession>A0AAF3JC06</accession>
<evidence type="ECO:0000256" key="6">
    <source>
        <dbReference type="ARBA" id="ARBA00022927"/>
    </source>
</evidence>
<dbReference type="GO" id="GO:0006886">
    <property type="term" value="P:intracellular protein transport"/>
    <property type="evidence" value="ECO:0007669"/>
    <property type="project" value="InterPro"/>
</dbReference>
<dbReference type="GO" id="GO:0005742">
    <property type="term" value="C:mitochondrial outer membrane translocase complex"/>
    <property type="evidence" value="ECO:0007669"/>
    <property type="project" value="InterPro"/>
</dbReference>
<evidence type="ECO:0000256" key="9">
    <source>
        <dbReference type="ARBA" id="ARBA00023136"/>
    </source>
</evidence>
<evidence type="ECO:0000256" key="2">
    <source>
        <dbReference type="ARBA" id="ARBA00005792"/>
    </source>
</evidence>
<protein>
    <recommendedName>
        <fullName evidence="10">Mitochondrial import receptor subunit TOM20 homolog</fullName>
    </recommendedName>
    <alternativeName>
        <fullName evidence="12">Translocase of outer mitochondrial membrane protein 20</fullName>
    </alternativeName>
</protein>
<evidence type="ECO:0000256" key="5">
    <source>
        <dbReference type="ARBA" id="ARBA00022787"/>
    </source>
</evidence>
<dbReference type="WBParaSite" id="MBELARI_LOCUS9272">
    <property type="protein sequence ID" value="MBELARI_LOCUS9272"/>
    <property type="gene ID" value="MBELARI_LOCUS9272"/>
</dbReference>
<dbReference type="Proteomes" id="UP000887575">
    <property type="component" value="Unassembled WGS sequence"/>
</dbReference>
<dbReference type="PANTHER" id="PTHR12430:SF0">
    <property type="entry name" value="TRANSLOCASE OF OUTER MITOCHONDRIAL MEMBRANE 20"/>
    <property type="match status" value="1"/>
</dbReference>
<evidence type="ECO:0000256" key="4">
    <source>
        <dbReference type="ARBA" id="ARBA00022692"/>
    </source>
</evidence>
<dbReference type="GO" id="GO:0030150">
    <property type="term" value="P:protein import into mitochondrial matrix"/>
    <property type="evidence" value="ECO:0007669"/>
    <property type="project" value="TreeGrafter"/>
</dbReference>
<keyword evidence="7 14" id="KW-1133">Transmembrane helix</keyword>
<dbReference type="PANTHER" id="PTHR12430">
    <property type="entry name" value="MITOCHONDRIAL IMPORT RECEPTOR SUBUNIT TOM20"/>
    <property type="match status" value="1"/>
</dbReference>
<dbReference type="GO" id="GO:0030943">
    <property type="term" value="F:mitochondrion targeting sequence binding"/>
    <property type="evidence" value="ECO:0007669"/>
    <property type="project" value="TreeGrafter"/>
</dbReference>
<dbReference type="AlphaFoldDB" id="A0AAF3JC06"/>
<dbReference type="InterPro" id="IPR023392">
    <property type="entry name" value="Tom20_dom_sf"/>
</dbReference>
<evidence type="ECO:0000256" key="14">
    <source>
        <dbReference type="SAM" id="Phobius"/>
    </source>
</evidence>
<dbReference type="InterPro" id="IPR002056">
    <property type="entry name" value="MAS20"/>
</dbReference>
<organism evidence="15 16">
    <name type="scientific">Mesorhabditis belari</name>
    <dbReference type="NCBI Taxonomy" id="2138241"/>
    <lineage>
        <taxon>Eukaryota</taxon>
        <taxon>Metazoa</taxon>
        <taxon>Ecdysozoa</taxon>
        <taxon>Nematoda</taxon>
        <taxon>Chromadorea</taxon>
        <taxon>Rhabditida</taxon>
        <taxon>Rhabditina</taxon>
        <taxon>Rhabditomorpha</taxon>
        <taxon>Rhabditoidea</taxon>
        <taxon>Rhabditidae</taxon>
        <taxon>Mesorhabditinae</taxon>
        <taxon>Mesorhabditis</taxon>
    </lineage>
</organism>
<keyword evidence="5" id="KW-1000">Mitochondrion outer membrane</keyword>
<comment type="subunit">
    <text evidence="11">Forms part of the preprotein translocase complex of the outer mitochondrial membrane (TOM complex).</text>
</comment>
<keyword evidence="4 14" id="KW-0812">Transmembrane</keyword>
<keyword evidence="8" id="KW-0496">Mitochondrion</keyword>
<evidence type="ECO:0000256" key="8">
    <source>
        <dbReference type="ARBA" id="ARBA00023128"/>
    </source>
</evidence>
<evidence type="ECO:0000313" key="16">
    <source>
        <dbReference type="WBParaSite" id="MBELARI_LOCUS9272"/>
    </source>
</evidence>